<feature type="transmembrane region" description="Helical" evidence="1">
    <location>
        <begin position="6"/>
        <end position="24"/>
    </location>
</feature>
<evidence type="ECO:0000313" key="2">
    <source>
        <dbReference type="EMBL" id="PLX15385.1"/>
    </source>
</evidence>
<feature type="transmembrane region" description="Helical" evidence="1">
    <location>
        <begin position="48"/>
        <end position="67"/>
    </location>
</feature>
<sequence length="68" mass="7826">MLTDKIIISIVVAIIFWVVSYMTMKNDFKKNIGFFMLSRKKLDQPEKILSMIFSLITIGAGIAAYFIF</sequence>
<dbReference type="AlphaFoldDB" id="A0A2N5Z9N9"/>
<organism evidence="2 3">
    <name type="scientific">Muiribacterium halophilum</name>
    <dbReference type="NCBI Taxonomy" id="2053465"/>
    <lineage>
        <taxon>Bacteria</taxon>
        <taxon>Candidatus Muiribacteriota</taxon>
        <taxon>Candidatus Muiribacteriia</taxon>
        <taxon>Candidatus Muiribacteriales</taxon>
        <taxon>Candidatus Muiribacteriaceae</taxon>
        <taxon>Candidatus Muiribacterium</taxon>
    </lineage>
</organism>
<reference evidence="2 3" key="1">
    <citation type="submission" date="2017-11" db="EMBL/GenBank/DDBJ databases">
        <title>Genome-resolved metagenomics identifies genetic mobility, metabolic interactions, and unexpected diversity in perchlorate-reducing communities.</title>
        <authorList>
            <person name="Barnum T.P."/>
            <person name="Figueroa I.A."/>
            <person name="Carlstrom C.I."/>
            <person name="Lucas L.N."/>
            <person name="Engelbrektson A.L."/>
            <person name="Coates J.D."/>
        </authorList>
    </citation>
    <scope>NUCLEOTIDE SEQUENCE [LARGE SCALE GENOMIC DNA]</scope>
    <source>
        <strain evidence="2">BM706</strain>
    </source>
</reference>
<evidence type="ECO:0000256" key="1">
    <source>
        <dbReference type="SAM" id="Phobius"/>
    </source>
</evidence>
<dbReference type="EMBL" id="PKTG01000140">
    <property type="protein sequence ID" value="PLX15385.1"/>
    <property type="molecule type" value="Genomic_DNA"/>
</dbReference>
<dbReference type="Proteomes" id="UP000234857">
    <property type="component" value="Unassembled WGS sequence"/>
</dbReference>
<evidence type="ECO:0000313" key="3">
    <source>
        <dbReference type="Proteomes" id="UP000234857"/>
    </source>
</evidence>
<gene>
    <name evidence="2" type="ORF">C0601_13095</name>
</gene>
<keyword evidence="1" id="KW-0472">Membrane</keyword>
<accession>A0A2N5Z9N9</accession>
<proteinExistence type="predicted"/>
<comment type="caution">
    <text evidence="2">The sequence shown here is derived from an EMBL/GenBank/DDBJ whole genome shotgun (WGS) entry which is preliminary data.</text>
</comment>
<keyword evidence="1" id="KW-0812">Transmembrane</keyword>
<protein>
    <submittedName>
        <fullName evidence="2">Uncharacterized protein</fullName>
    </submittedName>
</protein>
<keyword evidence="1" id="KW-1133">Transmembrane helix</keyword>
<name>A0A2N5Z9N9_MUIH1</name>